<evidence type="ECO:0000256" key="6">
    <source>
        <dbReference type="ARBA" id="ARBA00051245"/>
    </source>
</evidence>
<feature type="region of interest" description="Disordered" evidence="9">
    <location>
        <begin position="32"/>
        <end position="60"/>
    </location>
</feature>
<dbReference type="EC" id="2.7.10.2" evidence="8"/>
<dbReference type="Proteomes" id="UP001303046">
    <property type="component" value="Unassembled WGS sequence"/>
</dbReference>
<keyword evidence="2 8" id="KW-0547">Nucleotide-binding</keyword>
<comment type="catalytic activity">
    <reaction evidence="6 8">
        <text>L-tyrosyl-[protein] + ATP = O-phospho-L-tyrosyl-[protein] + ADP + H(+)</text>
        <dbReference type="Rhea" id="RHEA:10596"/>
        <dbReference type="Rhea" id="RHEA-COMP:10136"/>
        <dbReference type="Rhea" id="RHEA-COMP:20101"/>
        <dbReference type="ChEBI" id="CHEBI:15378"/>
        <dbReference type="ChEBI" id="CHEBI:30616"/>
        <dbReference type="ChEBI" id="CHEBI:46858"/>
        <dbReference type="ChEBI" id="CHEBI:61978"/>
        <dbReference type="ChEBI" id="CHEBI:456216"/>
        <dbReference type="EC" id="2.7.10.2"/>
    </reaction>
</comment>
<sequence length="546" mass="62716">MMYFTSFNAKTPFFGNFWEKTGGKPIFQLMTERSRSSKVEETKKSETTQKTEKSKTDKPEVKGDLEHQIWYHGFRPRKDVVALLKEPGDFLVRATDSRNMPEIVISVLNDRKDLVNLTIKCDNNRLWQLGVLRRSTKPVPKFAQVAELINYYKDHRLPGHARLKHGITRPVWLIKHENVVFDKEKDLIGRGNFCNVYKGVYTRPPDEKIVVAVKICHEGSASRGFQETKEARDSMLSEAQMMSYYVHNHVIEMFGVACDHPPILIVMEYCPGGDLQSHLKTQKESIEVGERLVYTIEAARGMRYLHKKNCIHRDLAARNCLISARGQMKIADFGLSKLVNDLEKADAEQGENNEPSPQIPLRWMAPESLRRPMKFSTKSDVWSFGVMTYEIFNCGIKPWVDDPPKKIATAIRRCHMPKMPDRTPEEVKQLVAQIWVTDPAQRPTMKQICASLLVATKKHRPPPAEKFTLNTIKGVTRAPPESPQTLEETFDGEEEDLQLYRTTERTTEQDLTHTTESHKTQDNAVTEDSLKVRSRVPKSLRRAKTK</sequence>
<dbReference type="PANTHER" id="PTHR24418">
    <property type="entry name" value="TYROSINE-PROTEIN KINASE"/>
    <property type="match status" value="1"/>
</dbReference>
<dbReference type="InterPro" id="IPR020635">
    <property type="entry name" value="Tyr_kinase_cat_dom"/>
</dbReference>
<evidence type="ECO:0000256" key="3">
    <source>
        <dbReference type="ARBA" id="ARBA00022777"/>
    </source>
</evidence>
<keyword evidence="13" id="KW-1185">Reference proteome</keyword>
<evidence type="ECO:0000259" key="11">
    <source>
        <dbReference type="PROSITE" id="PS50011"/>
    </source>
</evidence>
<keyword evidence="7" id="KW-0727">SH2 domain</keyword>
<comment type="similarity">
    <text evidence="8">Belongs to the protein kinase superfamily. Tyr protein kinase family.</text>
</comment>
<dbReference type="EMBL" id="JAVFWL010000001">
    <property type="protein sequence ID" value="KAK6728301.1"/>
    <property type="molecule type" value="Genomic_DNA"/>
</dbReference>
<evidence type="ECO:0000256" key="9">
    <source>
        <dbReference type="SAM" id="MobiDB-lite"/>
    </source>
</evidence>
<feature type="domain" description="SH2" evidence="10">
    <location>
        <begin position="70"/>
        <end position="171"/>
    </location>
</feature>
<feature type="compositionally biased region" description="Basic residues" evidence="9">
    <location>
        <begin position="532"/>
        <end position="546"/>
    </location>
</feature>
<keyword evidence="3 8" id="KW-0418">Kinase</keyword>
<evidence type="ECO:0000256" key="8">
    <source>
        <dbReference type="RuleBase" id="RU362096"/>
    </source>
</evidence>
<dbReference type="InterPro" id="IPR000980">
    <property type="entry name" value="SH2"/>
</dbReference>
<feature type="domain" description="Protein kinase" evidence="11">
    <location>
        <begin position="182"/>
        <end position="454"/>
    </location>
</feature>
<keyword evidence="5 8" id="KW-0829">Tyrosine-protein kinase</keyword>
<dbReference type="InterPro" id="IPR050198">
    <property type="entry name" value="Non-receptor_tyrosine_kinases"/>
</dbReference>
<keyword evidence="1 8" id="KW-0808">Transferase</keyword>
<dbReference type="Pfam" id="PF00017">
    <property type="entry name" value="SH2"/>
    <property type="match status" value="1"/>
</dbReference>
<dbReference type="InterPro" id="IPR001245">
    <property type="entry name" value="Ser-Thr/Tyr_kinase_cat_dom"/>
</dbReference>
<accession>A0ABR1BPF0</accession>
<dbReference type="SUPFAM" id="SSF56112">
    <property type="entry name" value="Protein kinase-like (PK-like)"/>
    <property type="match status" value="1"/>
</dbReference>
<proteinExistence type="inferred from homology"/>
<dbReference type="PROSITE" id="PS50011">
    <property type="entry name" value="PROTEIN_KINASE_DOM"/>
    <property type="match status" value="1"/>
</dbReference>
<evidence type="ECO:0000256" key="5">
    <source>
        <dbReference type="ARBA" id="ARBA00023137"/>
    </source>
</evidence>
<dbReference type="InterPro" id="IPR011009">
    <property type="entry name" value="Kinase-like_dom_sf"/>
</dbReference>
<evidence type="ECO:0000313" key="13">
    <source>
        <dbReference type="Proteomes" id="UP001303046"/>
    </source>
</evidence>
<organism evidence="12 13">
    <name type="scientific">Necator americanus</name>
    <name type="common">Human hookworm</name>
    <dbReference type="NCBI Taxonomy" id="51031"/>
    <lineage>
        <taxon>Eukaryota</taxon>
        <taxon>Metazoa</taxon>
        <taxon>Ecdysozoa</taxon>
        <taxon>Nematoda</taxon>
        <taxon>Chromadorea</taxon>
        <taxon>Rhabditida</taxon>
        <taxon>Rhabditina</taxon>
        <taxon>Rhabditomorpha</taxon>
        <taxon>Strongyloidea</taxon>
        <taxon>Ancylostomatidae</taxon>
        <taxon>Bunostominae</taxon>
        <taxon>Necator</taxon>
    </lineage>
</organism>
<reference evidence="12 13" key="1">
    <citation type="submission" date="2023-08" db="EMBL/GenBank/DDBJ databases">
        <title>A Necator americanus chromosomal reference genome.</title>
        <authorList>
            <person name="Ilik V."/>
            <person name="Petrzelkova K.J."/>
            <person name="Pardy F."/>
            <person name="Fuh T."/>
            <person name="Niatou-Singa F.S."/>
            <person name="Gouil Q."/>
            <person name="Baker L."/>
            <person name="Ritchie M.E."/>
            <person name="Jex A.R."/>
            <person name="Gazzola D."/>
            <person name="Li H."/>
            <person name="Toshio Fujiwara R."/>
            <person name="Zhan B."/>
            <person name="Aroian R.V."/>
            <person name="Pafco B."/>
            <person name="Schwarz E.M."/>
        </authorList>
    </citation>
    <scope>NUCLEOTIDE SEQUENCE [LARGE SCALE GENOMIC DNA]</scope>
    <source>
        <strain evidence="12 13">Aroian</strain>
        <tissue evidence="12">Whole animal</tissue>
    </source>
</reference>
<dbReference type="CDD" id="cd00192">
    <property type="entry name" value="PTKc"/>
    <property type="match status" value="1"/>
</dbReference>
<feature type="compositionally biased region" description="Basic and acidic residues" evidence="9">
    <location>
        <begin position="503"/>
        <end position="521"/>
    </location>
</feature>
<dbReference type="InterPro" id="IPR000719">
    <property type="entry name" value="Prot_kinase_dom"/>
</dbReference>
<dbReference type="Pfam" id="PF07714">
    <property type="entry name" value="PK_Tyr_Ser-Thr"/>
    <property type="match status" value="1"/>
</dbReference>
<comment type="caution">
    <text evidence="12">The sequence shown here is derived from an EMBL/GenBank/DDBJ whole genome shotgun (WGS) entry which is preliminary data.</text>
</comment>
<evidence type="ECO:0000256" key="1">
    <source>
        <dbReference type="ARBA" id="ARBA00022679"/>
    </source>
</evidence>
<dbReference type="InterPro" id="IPR035849">
    <property type="entry name" value="Fes/Fps/Fer_SH2"/>
</dbReference>
<evidence type="ECO:0000256" key="4">
    <source>
        <dbReference type="ARBA" id="ARBA00022840"/>
    </source>
</evidence>
<evidence type="ECO:0000259" key="10">
    <source>
        <dbReference type="PROSITE" id="PS50001"/>
    </source>
</evidence>
<dbReference type="CDD" id="cd10361">
    <property type="entry name" value="SH2_Fps_family"/>
    <property type="match status" value="1"/>
</dbReference>
<dbReference type="InterPro" id="IPR036860">
    <property type="entry name" value="SH2_dom_sf"/>
</dbReference>
<dbReference type="InterPro" id="IPR008266">
    <property type="entry name" value="Tyr_kinase_AS"/>
</dbReference>
<dbReference type="PRINTS" id="PR00109">
    <property type="entry name" value="TYRKINASE"/>
</dbReference>
<dbReference type="Gene3D" id="3.30.505.10">
    <property type="entry name" value="SH2 domain"/>
    <property type="match status" value="1"/>
</dbReference>
<dbReference type="SMART" id="SM00252">
    <property type="entry name" value="SH2"/>
    <property type="match status" value="1"/>
</dbReference>
<dbReference type="PROSITE" id="PS50001">
    <property type="entry name" value="SH2"/>
    <property type="match status" value="1"/>
</dbReference>
<evidence type="ECO:0000256" key="2">
    <source>
        <dbReference type="ARBA" id="ARBA00022741"/>
    </source>
</evidence>
<keyword evidence="4 8" id="KW-0067">ATP-binding</keyword>
<dbReference type="SUPFAM" id="SSF55550">
    <property type="entry name" value="SH2 domain"/>
    <property type="match status" value="1"/>
</dbReference>
<feature type="region of interest" description="Disordered" evidence="9">
    <location>
        <begin position="503"/>
        <end position="546"/>
    </location>
</feature>
<dbReference type="SMART" id="SM00219">
    <property type="entry name" value="TyrKc"/>
    <property type="match status" value="1"/>
</dbReference>
<dbReference type="Gene3D" id="3.30.200.20">
    <property type="entry name" value="Phosphorylase Kinase, domain 1"/>
    <property type="match status" value="1"/>
</dbReference>
<evidence type="ECO:0000313" key="12">
    <source>
        <dbReference type="EMBL" id="KAK6728301.1"/>
    </source>
</evidence>
<protein>
    <recommendedName>
        <fullName evidence="8">Tyrosine-protein kinase</fullName>
        <ecNumber evidence="8">2.7.10.2</ecNumber>
    </recommendedName>
</protein>
<dbReference type="PROSITE" id="PS00109">
    <property type="entry name" value="PROTEIN_KINASE_TYR"/>
    <property type="match status" value="1"/>
</dbReference>
<gene>
    <name evidence="12" type="primary">Necator_chrI.g1879</name>
    <name evidence="12" type="ORF">RB195_005753</name>
</gene>
<evidence type="ECO:0000256" key="7">
    <source>
        <dbReference type="PROSITE-ProRule" id="PRU00191"/>
    </source>
</evidence>
<name>A0ABR1BPF0_NECAM</name>
<dbReference type="Gene3D" id="1.10.510.10">
    <property type="entry name" value="Transferase(Phosphotransferase) domain 1"/>
    <property type="match status" value="1"/>
</dbReference>